<dbReference type="PANTHER" id="PTHR46890">
    <property type="entry name" value="NON-LTR RETROLELEMENT REVERSE TRANSCRIPTASE-LIKE PROTEIN-RELATED"/>
    <property type="match status" value="1"/>
</dbReference>
<dbReference type="InterPro" id="IPR052343">
    <property type="entry name" value="Retrotransposon-Effector_Assoc"/>
</dbReference>
<reference evidence="1" key="1">
    <citation type="submission" date="2020-06" db="EMBL/GenBank/DDBJ databases">
        <authorList>
            <person name="Li T."/>
            <person name="Hu X."/>
            <person name="Zhang T."/>
            <person name="Song X."/>
            <person name="Zhang H."/>
            <person name="Dai N."/>
            <person name="Sheng W."/>
            <person name="Hou X."/>
            <person name="Wei L."/>
        </authorList>
    </citation>
    <scope>NUCLEOTIDE SEQUENCE</scope>
    <source>
        <strain evidence="1">KEN1</strain>
        <tissue evidence="1">Leaf</tissue>
    </source>
</reference>
<protein>
    <recommendedName>
        <fullName evidence="2">Reverse transcriptase domain-containing protein</fullName>
    </recommendedName>
</protein>
<proteinExistence type="predicted"/>
<comment type="caution">
    <text evidence="1">The sequence shown here is derived from an EMBL/GenBank/DDBJ whole genome shotgun (WGS) entry which is preliminary data.</text>
</comment>
<dbReference type="AlphaFoldDB" id="A0AAW2WRK2"/>
<name>A0AAW2WRK2_9LAMI</name>
<organism evidence="1">
    <name type="scientific">Sesamum latifolium</name>
    <dbReference type="NCBI Taxonomy" id="2727402"/>
    <lineage>
        <taxon>Eukaryota</taxon>
        <taxon>Viridiplantae</taxon>
        <taxon>Streptophyta</taxon>
        <taxon>Embryophyta</taxon>
        <taxon>Tracheophyta</taxon>
        <taxon>Spermatophyta</taxon>
        <taxon>Magnoliopsida</taxon>
        <taxon>eudicotyledons</taxon>
        <taxon>Gunneridae</taxon>
        <taxon>Pentapetalae</taxon>
        <taxon>asterids</taxon>
        <taxon>lamiids</taxon>
        <taxon>Lamiales</taxon>
        <taxon>Pedaliaceae</taxon>
        <taxon>Sesamum</taxon>
    </lineage>
</organism>
<sequence length="646" mass="72137">MLFPMATVINQEVACSDHAAVWVVLDGAMQSNPHVGRRGFALRRSGTRHQNVPRATRVSSLCWNSVGFGNSRGKVRALDKRICELQAFPLTHDRKQKINRLRKSLENWLGNEELLWKQRAEAHWLAAGDRNTMFFHNKANERHVHKEIKRIKDDSGTEVVGKDGIQQVIIQYFSSMFTSTHPTAEAIDVAVRCLEPRVTIAMNETLSQPFTSDEITYALKQIHPLKSPEPDDFRLISLCNVIYKLASKVLANRIKHFLGSLVSDSQSAFVLGRLIMDNVLLAYELNYFLKHKTWGKKGYASIKLDIKAFSGLIRQAESEGVIRGVAVTRSAPPVSHLLFADDTLIFCQASEEALSRLQGVLAAFEATSGLKINKDKSAMVFSRNVEAEVSASLARILGIAVMSKHDRCLGLPTVTGCSKKEMFMGLRNVAWAKLCTSKEEGGLGFRWLKEFNLALLAKQAWRVALEPSSVLNAVLFHKYFPNSSFFDSRLGSSPSYTWKSLWGTRDVLAAGLRWRVWDGSSILIMGHPWIPRLDSFQPICRPASLPPDSCVVALLMDDKVWNIDLIKKEFCPLDTESILDIKVHEGERDNLVWHFDKQGRFSVRSAYNVALQLGRAAESQPICNLGTLSGAQNPRLGSSYSGGGVL</sequence>
<reference evidence="1" key="2">
    <citation type="journal article" date="2024" name="Plant">
        <title>Genomic evolution and insights into agronomic trait innovations of Sesamum species.</title>
        <authorList>
            <person name="Miao H."/>
            <person name="Wang L."/>
            <person name="Qu L."/>
            <person name="Liu H."/>
            <person name="Sun Y."/>
            <person name="Le M."/>
            <person name="Wang Q."/>
            <person name="Wei S."/>
            <person name="Zheng Y."/>
            <person name="Lin W."/>
            <person name="Duan Y."/>
            <person name="Cao H."/>
            <person name="Xiong S."/>
            <person name="Wang X."/>
            <person name="Wei L."/>
            <person name="Li C."/>
            <person name="Ma Q."/>
            <person name="Ju M."/>
            <person name="Zhao R."/>
            <person name="Li G."/>
            <person name="Mu C."/>
            <person name="Tian Q."/>
            <person name="Mei H."/>
            <person name="Zhang T."/>
            <person name="Gao T."/>
            <person name="Zhang H."/>
        </authorList>
    </citation>
    <scope>NUCLEOTIDE SEQUENCE</scope>
    <source>
        <strain evidence="1">KEN1</strain>
    </source>
</reference>
<dbReference type="EMBL" id="JACGWN010000007">
    <property type="protein sequence ID" value="KAL0443901.1"/>
    <property type="molecule type" value="Genomic_DNA"/>
</dbReference>
<evidence type="ECO:0008006" key="2">
    <source>
        <dbReference type="Google" id="ProtNLM"/>
    </source>
</evidence>
<accession>A0AAW2WRK2</accession>
<dbReference type="PANTHER" id="PTHR46890:SF48">
    <property type="entry name" value="RNA-DIRECTED DNA POLYMERASE"/>
    <property type="match status" value="1"/>
</dbReference>
<evidence type="ECO:0000313" key="1">
    <source>
        <dbReference type="EMBL" id="KAL0443901.1"/>
    </source>
</evidence>
<dbReference type="CDD" id="cd01650">
    <property type="entry name" value="RT_nLTR_like"/>
    <property type="match status" value="1"/>
</dbReference>
<gene>
    <name evidence="1" type="ORF">Slati_2112800</name>
</gene>